<feature type="compositionally biased region" description="Basic and acidic residues" evidence="1">
    <location>
        <begin position="84"/>
        <end position="95"/>
    </location>
</feature>
<dbReference type="Proteomes" id="UP000275401">
    <property type="component" value="Unassembled WGS sequence"/>
</dbReference>
<evidence type="ECO:0000313" key="3">
    <source>
        <dbReference type="Proteomes" id="UP000275401"/>
    </source>
</evidence>
<proteinExistence type="predicted"/>
<dbReference type="AlphaFoldDB" id="A0A3M8WDV8"/>
<feature type="compositionally biased region" description="Low complexity" evidence="1">
    <location>
        <begin position="127"/>
        <end position="143"/>
    </location>
</feature>
<reference evidence="2 3" key="1">
    <citation type="submission" date="2018-11" db="EMBL/GenBank/DDBJ databases">
        <title>The Potential of Streptomyces as Biocontrol Agents against the Tomato grey mould, Botrytis cinerea (Gray mold) Frontiers in Microbiology.</title>
        <authorList>
            <person name="Li D."/>
        </authorList>
    </citation>
    <scope>NUCLEOTIDE SEQUENCE [LARGE SCALE GENOMIC DNA]</scope>
    <source>
        <strain evidence="2 3">NEAU-LD23</strain>
    </source>
</reference>
<sequence>MVTARSRFGIRWARVVASPLRLLCLAALLLGFVSLHAVSAEAVSGHLTGCASSPVASPVVSAPHGETGEEAEEPGVAEPGAPGHHHDDEASHSAHECVLAQPEQGPEVAAPCPALPAEGATGAAGHTPSSRPSAATAAGATPPDLHRTAVLRI</sequence>
<gene>
    <name evidence="2" type="ORF">EEJ42_12315</name>
</gene>
<name>A0A3M8WDV8_9ACTN</name>
<dbReference type="EMBL" id="RIBZ01000164">
    <property type="protein sequence ID" value="RNG28276.1"/>
    <property type="molecule type" value="Genomic_DNA"/>
</dbReference>
<comment type="caution">
    <text evidence="2">The sequence shown here is derived from an EMBL/GenBank/DDBJ whole genome shotgun (WGS) entry which is preliminary data.</text>
</comment>
<accession>A0A3M8WDV8</accession>
<organism evidence="2 3">
    <name type="scientific">Streptomyces botrytidirepellens</name>
    <dbReference type="NCBI Taxonomy" id="2486417"/>
    <lineage>
        <taxon>Bacteria</taxon>
        <taxon>Bacillati</taxon>
        <taxon>Actinomycetota</taxon>
        <taxon>Actinomycetes</taxon>
        <taxon>Kitasatosporales</taxon>
        <taxon>Streptomycetaceae</taxon>
        <taxon>Streptomyces</taxon>
    </lineage>
</organism>
<feature type="region of interest" description="Disordered" evidence="1">
    <location>
        <begin position="54"/>
        <end position="153"/>
    </location>
</feature>
<dbReference type="RefSeq" id="WP_123099987.1">
    <property type="nucleotide sequence ID" value="NZ_RIBZ01000164.1"/>
</dbReference>
<evidence type="ECO:0000313" key="2">
    <source>
        <dbReference type="EMBL" id="RNG28276.1"/>
    </source>
</evidence>
<evidence type="ECO:0000256" key="1">
    <source>
        <dbReference type="SAM" id="MobiDB-lite"/>
    </source>
</evidence>
<protein>
    <submittedName>
        <fullName evidence="2">Uncharacterized protein</fullName>
    </submittedName>
</protein>
<feature type="compositionally biased region" description="Low complexity" evidence="1">
    <location>
        <begin position="54"/>
        <end position="65"/>
    </location>
</feature>
<keyword evidence="3" id="KW-1185">Reference proteome</keyword>